<accession>A0ABQ7JBL4</accession>
<comment type="caution">
    <text evidence="2">The sequence shown here is derived from an EMBL/GenBank/DDBJ whole genome shotgun (WGS) entry which is preliminary data.</text>
</comment>
<feature type="domain" description="SPEF2 C-terminal" evidence="1">
    <location>
        <begin position="784"/>
        <end position="933"/>
    </location>
</feature>
<sequence length="1152" mass="132044">MDKMMLEKELHVESEKQRHDNFQKKALRKSKAEVHCQSIADQILDIVSMEIYFKEACDSDVTPDIWDGWMRHFRMGLTSYKLIKSYLYEPNWTSVSCINSNNSLFQHDYSSEGITKAYMRDYSNFPPSSGFVCFQCALQFSVILVEYPLRAKLRHQLEFISTIELQRYLNGLDEWAGNDENLIEHEKGPKREDSGFYDKNTQECKNAMAYVSFSGCCMTSDAISKDHFPVAGSTTNELEEVHLRHRKIISQLGTDALYSLRSGKTVNNITYAALIAERIRFLFSSNIEKQPLAGVVLLGFPCEISQYASLHKEVVGYSDECWERLTKLKEEKIISSLFAPIELEKYQLHSHLTKVRENCGFPRAKQPNRKKLMEKNKDEYGGTIVPRHISVVKTDCADNLEGLRNLFSDAEMNCNRVYTQLMQAVATLSKSSLAELITMWKSIQTSYTNEMKQLIITVFLKKDKILKDACNIKKAFVRLLDTNKPQGQLLATFVEDFNHFQLTNSKEMNQELLKVMIFTYKNYERKICLQKKGMLNIIMYFRYGETIQFLHTISKQAYSNANNDDSLRLTGLQTYPPGSLNLEKQQLETVKFKENSGNSLEALQLYIERVCDQAKATIAPQKDLMSAPAHIDRAPHIRVTDGGKRFTLDTGNASTECSISGNCAFPLYDIPQCCNEVQCHCQLTIKKIRSWAMLKVNEMRNLSAELDCTLERWIGSSMIASNELLRKLDNVIRLHIETGMQLCLQLDDFGNDGVKEYTASWSAWRHYKNSSIRRHSWLLPIPFLQDLLKYIKTVAHNAIISSIKLKNILQRRISSWKSFGTPELPDKWNHCPYSSLNTLVDTFDLGNGFVDPLEFLLSLVFGETYWPGVKQLNELKMTFLEYLNVSQDNFPQKISVSREQFLEISMQNLLFSTVSTNENGEEFINRLSDNSEEGESNAFFEAKCLLFEIFISFPPSNVAHSHSLQCEDAIASPNSSQTKVANDIDNMPLDIRRFFSYLSLSASPLLGLEKYLSLSMGYDPSPTLNSEFSRISPVQSSQHIGLDHLYNALTMHDTRPPSILKMVREEVLPLRDFKELMLSDETSGIKNESPLTRHGLRSFQNDFVRGSSDEEFQLVEVHAFLSSHACTQILKLLSWLYAIKPYCTILKYDNTL</sequence>
<protein>
    <recommendedName>
        <fullName evidence="1">SPEF2 C-terminal domain-containing protein</fullName>
    </recommendedName>
</protein>
<dbReference type="InterPro" id="IPR056199">
    <property type="entry name" value="SPEF2_C"/>
</dbReference>
<evidence type="ECO:0000259" key="1">
    <source>
        <dbReference type="Pfam" id="PF24082"/>
    </source>
</evidence>
<dbReference type="InterPro" id="IPR052634">
    <property type="entry name" value="Sperm_flagellar-bone_growth"/>
</dbReference>
<dbReference type="PANTHER" id="PTHR14919:SF0">
    <property type="entry name" value="SPERM FLAGELLAR PROTEIN 2"/>
    <property type="match status" value="1"/>
</dbReference>
<name>A0ABQ7JBL4_9APIC</name>
<proteinExistence type="predicted"/>
<dbReference type="Proteomes" id="UP000823046">
    <property type="component" value="Unassembled WGS sequence"/>
</dbReference>
<dbReference type="Pfam" id="PF24082">
    <property type="entry name" value="SPEF2_C"/>
    <property type="match status" value="1"/>
</dbReference>
<dbReference type="EMBL" id="JADAQX010000186">
    <property type="protein sequence ID" value="KAF8821383.1"/>
    <property type="molecule type" value="Genomic_DNA"/>
</dbReference>
<evidence type="ECO:0000313" key="2">
    <source>
        <dbReference type="EMBL" id="KAF8821383.1"/>
    </source>
</evidence>
<reference evidence="2 3" key="1">
    <citation type="journal article" date="2020" name="bioRxiv">
        <title>Metabolic contributions of an alphaproteobacterial endosymbiont in the apicomplexan Cardiosporidium cionae.</title>
        <authorList>
            <person name="Hunter E.S."/>
            <person name="Paight C.J."/>
            <person name="Lane C.E."/>
        </authorList>
    </citation>
    <scope>NUCLEOTIDE SEQUENCE [LARGE SCALE GENOMIC DNA]</scope>
    <source>
        <strain evidence="2">ESH_2018</strain>
    </source>
</reference>
<gene>
    <name evidence="2" type="ORF">IE077_002086</name>
</gene>
<organism evidence="2 3">
    <name type="scientific">Cardiosporidium cionae</name>
    <dbReference type="NCBI Taxonomy" id="476202"/>
    <lineage>
        <taxon>Eukaryota</taxon>
        <taxon>Sar</taxon>
        <taxon>Alveolata</taxon>
        <taxon>Apicomplexa</taxon>
        <taxon>Aconoidasida</taxon>
        <taxon>Nephromycida</taxon>
        <taxon>Cardiosporidium</taxon>
    </lineage>
</organism>
<dbReference type="PANTHER" id="PTHR14919">
    <property type="entry name" value="KPL2-RELATED"/>
    <property type="match status" value="1"/>
</dbReference>
<keyword evidence="3" id="KW-1185">Reference proteome</keyword>
<evidence type="ECO:0000313" key="3">
    <source>
        <dbReference type="Proteomes" id="UP000823046"/>
    </source>
</evidence>